<dbReference type="KEGG" id="smam:Mal15_25810"/>
<evidence type="ECO:0000313" key="2">
    <source>
        <dbReference type="Proteomes" id="UP000321353"/>
    </source>
</evidence>
<organism evidence="1 2">
    <name type="scientific">Stieleria maiorica</name>
    <dbReference type="NCBI Taxonomy" id="2795974"/>
    <lineage>
        <taxon>Bacteria</taxon>
        <taxon>Pseudomonadati</taxon>
        <taxon>Planctomycetota</taxon>
        <taxon>Planctomycetia</taxon>
        <taxon>Pirellulales</taxon>
        <taxon>Pirellulaceae</taxon>
        <taxon>Stieleria</taxon>
    </lineage>
</organism>
<gene>
    <name evidence="1" type="ORF">Mal15_25810</name>
</gene>
<name>A0A5B9MDE5_9BACT</name>
<evidence type="ECO:0000313" key="1">
    <source>
        <dbReference type="EMBL" id="QEF98529.1"/>
    </source>
</evidence>
<proteinExistence type="predicted"/>
<dbReference type="EMBL" id="CP036264">
    <property type="protein sequence ID" value="QEF98529.1"/>
    <property type="molecule type" value="Genomic_DNA"/>
</dbReference>
<dbReference type="Proteomes" id="UP000321353">
    <property type="component" value="Chromosome"/>
</dbReference>
<sequence length="249" mass="27622">MCWFERFRRKGISVVDRTNRRLFFTTCTLVALSGHSVGAAPPWWSARCSGKCGKTCHCGTTADATAKTGLAKCPPQPVRTSPLLSQLKPNRVLIVVPLDRQDRLKEQLALMRTLATAIRKQSRIDVVESPRRICEACFPIHTGQFDERKLVDLGNRFFVDTVLYCNIESIDAYSPMRLEIQFLAVNVAQSVAIASGAHTFDLADPAMSECFYGAMNADPEINTTLKNSPSRLIDFGAVRVAGALTRVWK</sequence>
<dbReference type="AlphaFoldDB" id="A0A5B9MDE5"/>
<protein>
    <submittedName>
        <fullName evidence="1">Uncharacterized protein</fullName>
    </submittedName>
</protein>
<accession>A0A5B9MDE5</accession>
<keyword evidence="2" id="KW-1185">Reference proteome</keyword>
<reference evidence="1 2" key="1">
    <citation type="submission" date="2019-02" db="EMBL/GenBank/DDBJ databases">
        <title>Planctomycetal bacteria perform biofilm scaping via a novel small molecule.</title>
        <authorList>
            <person name="Jeske O."/>
            <person name="Boedeker C."/>
            <person name="Wiegand S."/>
            <person name="Breitling P."/>
            <person name="Kallscheuer N."/>
            <person name="Jogler M."/>
            <person name="Rohde M."/>
            <person name="Petersen J."/>
            <person name="Medema M.H."/>
            <person name="Surup F."/>
            <person name="Jogler C."/>
        </authorList>
    </citation>
    <scope>NUCLEOTIDE SEQUENCE [LARGE SCALE GENOMIC DNA]</scope>
    <source>
        <strain evidence="1 2">Mal15</strain>
    </source>
</reference>